<gene>
    <name evidence="1" type="ORF">MANES_18G047700v8</name>
</gene>
<protein>
    <submittedName>
        <fullName evidence="1">Uncharacterized protein</fullName>
    </submittedName>
</protein>
<organism evidence="1 2">
    <name type="scientific">Manihot esculenta</name>
    <name type="common">Cassava</name>
    <name type="synonym">Jatropha manihot</name>
    <dbReference type="NCBI Taxonomy" id="3983"/>
    <lineage>
        <taxon>Eukaryota</taxon>
        <taxon>Viridiplantae</taxon>
        <taxon>Streptophyta</taxon>
        <taxon>Embryophyta</taxon>
        <taxon>Tracheophyta</taxon>
        <taxon>Spermatophyta</taxon>
        <taxon>Magnoliopsida</taxon>
        <taxon>eudicotyledons</taxon>
        <taxon>Gunneridae</taxon>
        <taxon>Pentapetalae</taxon>
        <taxon>rosids</taxon>
        <taxon>fabids</taxon>
        <taxon>Malpighiales</taxon>
        <taxon>Euphorbiaceae</taxon>
        <taxon>Crotonoideae</taxon>
        <taxon>Manihoteae</taxon>
        <taxon>Manihot</taxon>
    </lineage>
</organism>
<accession>A0ACB7FYX7</accession>
<sequence length="442" mass="49541">MENLCILFILLLQIGSGIAASHFTVKYIPGFQGPLPFELQTGYIGVDESEDVQLFYYFIKSQRNPKEDPILLWLTGGPGCSALSALLYEIGPVTFEVVEYNGSLPTLVLNPHSWTQVASIIFMDLPAGTGFSYAKTELASHSTDLIQVRQADQFLRKWLVDHPEFLSNPVYIAGDSYSGITIPAITQQLLHGNEEGMDPPINVKGYIVGNGATDPSFDANSKIPFAHGMGLISDELYEALKRSCGEEYVNIDPNNTECLKHMQDFNEGLYGIFPNHILEPICGFASPKPFQIFGTGFLGDNSQDILQIDPFVPTIGCRSYAYLLSSIWTDDKNVRKALHIREGTVTKWQRCNYGISYTVDIPSSLKYHLSLSKKGYRSLIYSGDHDMVVPFLGTQAWIRSLNYSILDDWRPWIVDWQIAGYTRTYSNRMTFATVKVIKFSIS</sequence>
<dbReference type="Proteomes" id="UP000091857">
    <property type="component" value="Chromosome 18"/>
</dbReference>
<proteinExistence type="predicted"/>
<reference evidence="2" key="1">
    <citation type="journal article" date="2016" name="Nat. Biotechnol.">
        <title>Sequencing wild and cultivated cassava and related species reveals extensive interspecific hybridization and genetic diversity.</title>
        <authorList>
            <person name="Bredeson J.V."/>
            <person name="Lyons J.B."/>
            <person name="Prochnik S.E."/>
            <person name="Wu G.A."/>
            <person name="Ha C.M."/>
            <person name="Edsinger-Gonzales E."/>
            <person name="Grimwood J."/>
            <person name="Schmutz J."/>
            <person name="Rabbi I.Y."/>
            <person name="Egesi C."/>
            <person name="Nauluvula P."/>
            <person name="Lebot V."/>
            <person name="Ndunguru J."/>
            <person name="Mkamilo G."/>
            <person name="Bart R.S."/>
            <person name="Setter T.L."/>
            <person name="Gleadow R.M."/>
            <person name="Kulakow P."/>
            <person name="Ferguson M.E."/>
            <person name="Rounsley S."/>
            <person name="Rokhsar D.S."/>
        </authorList>
    </citation>
    <scope>NUCLEOTIDE SEQUENCE [LARGE SCALE GENOMIC DNA]</scope>
    <source>
        <strain evidence="2">cv. AM560-2</strain>
    </source>
</reference>
<name>A0ACB7FYX7_MANES</name>
<keyword evidence="2" id="KW-1185">Reference proteome</keyword>
<comment type="caution">
    <text evidence="1">The sequence shown here is derived from an EMBL/GenBank/DDBJ whole genome shotgun (WGS) entry which is preliminary data.</text>
</comment>
<evidence type="ECO:0000313" key="1">
    <source>
        <dbReference type="EMBL" id="KAG8632705.1"/>
    </source>
</evidence>
<evidence type="ECO:0000313" key="2">
    <source>
        <dbReference type="Proteomes" id="UP000091857"/>
    </source>
</evidence>
<dbReference type="EMBL" id="CM004404">
    <property type="protein sequence ID" value="KAG8632705.1"/>
    <property type="molecule type" value="Genomic_DNA"/>
</dbReference>